<dbReference type="EMBL" id="CABPSI010000003">
    <property type="protein sequence ID" value="VVE15417.1"/>
    <property type="molecule type" value="Genomic_DNA"/>
</dbReference>
<accession>A0A5E4VSH7</accession>
<evidence type="ECO:0000313" key="3">
    <source>
        <dbReference type="EMBL" id="VVE15417.1"/>
    </source>
</evidence>
<dbReference type="InterPro" id="IPR015424">
    <property type="entry name" value="PyrdxlP-dep_Trfase"/>
</dbReference>
<keyword evidence="4" id="KW-1185">Reference proteome</keyword>
<proteinExistence type="predicted"/>
<gene>
    <name evidence="3" type="ORF">PIN31115_02847</name>
</gene>
<dbReference type="PANTHER" id="PTHR43586">
    <property type="entry name" value="CYSTEINE DESULFURASE"/>
    <property type="match status" value="1"/>
</dbReference>
<dbReference type="InterPro" id="IPR000192">
    <property type="entry name" value="Aminotrans_V_dom"/>
</dbReference>
<dbReference type="SUPFAM" id="SSF53383">
    <property type="entry name" value="PLP-dependent transferases"/>
    <property type="match status" value="1"/>
</dbReference>
<dbReference type="InterPro" id="IPR015421">
    <property type="entry name" value="PyrdxlP-dep_Trfase_major"/>
</dbReference>
<feature type="domain" description="Aminotransferase class V" evidence="2">
    <location>
        <begin position="32"/>
        <end position="398"/>
    </location>
</feature>
<evidence type="ECO:0000259" key="2">
    <source>
        <dbReference type="Pfam" id="PF00266"/>
    </source>
</evidence>
<organism evidence="3 4">
    <name type="scientific">Pandoraea iniqua</name>
    <dbReference type="NCBI Taxonomy" id="2508288"/>
    <lineage>
        <taxon>Bacteria</taxon>
        <taxon>Pseudomonadati</taxon>
        <taxon>Pseudomonadota</taxon>
        <taxon>Betaproteobacteria</taxon>
        <taxon>Burkholderiales</taxon>
        <taxon>Burkholderiaceae</taxon>
        <taxon>Pandoraea</taxon>
    </lineage>
</organism>
<dbReference type="InterPro" id="IPR015422">
    <property type="entry name" value="PyrdxlP-dep_Trfase_small"/>
</dbReference>
<evidence type="ECO:0000313" key="4">
    <source>
        <dbReference type="Proteomes" id="UP000333828"/>
    </source>
</evidence>
<dbReference type="Gene3D" id="3.90.1150.10">
    <property type="entry name" value="Aspartate Aminotransferase, domain 1"/>
    <property type="match status" value="1"/>
</dbReference>
<reference evidence="3 4" key="1">
    <citation type="submission" date="2019-08" db="EMBL/GenBank/DDBJ databases">
        <authorList>
            <person name="Peeters C."/>
        </authorList>
    </citation>
    <scope>NUCLEOTIDE SEQUENCE [LARGE SCALE GENOMIC DNA]</scope>
    <source>
        <strain evidence="3 4">LMG 31115</strain>
    </source>
</reference>
<dbReference type="Proteomes" id="UP000333828">
    <property type="component" value="Unassembled WGS sequence"/>
</dbReference>
<dbReference type="RefSeq" id="WP_150684582.1">
    <property type="nucleotide sequence ID" value="NZ_CABPSI010000003.1"/>
</dbReference>
<dbReference type="PANTHER" id="PTHR43586:SF24">
    <property type="entry name" value="BLR4730 PROTEIN"/>
    <property type="match status" value="1"/>
</dbReference>
<dbReference type="AlphaFoldDB" id="A0A5E4VSH7"/>
<evidence type="ECO:0000256" key="1">
    <source>
        <dbReference type="ARBA" id="ARBA00022898"/>
    </source>
</evidence>
<protein>
    <submittedName>
        <fullName evidence="3">Cysteine desulfurase</fullName>
    </submittedName>
</protein>
<keyword evidence="1" id="KW-0663">Pyridoxal phosphate</keyword>
<dbReference type="Gene3D" id="3.40.640.10">
    <property type="entry name" value="Type I PLP-dependent aspartate aminotransferase-like (Major domain)"/>
    <property type="match status" value="1"/>
</dbReference>
<sequence length="410" mass="44554">MRDIHEIEAATRLAQRIELRQTAPGAEAAIHLNHASASLADRTVFDAQRRYLDTESRLGPHRALEYLANELDELPVALGELLGVQAEQIALTESASRGWALALSALQPRRRLQVFVGQHEWGGNLCSVLATSRARLTVLDRAPGETWRNAVREALDKRDRDAIPVVSLPLIGCASGELNDLSGVAAAVHDVGGWLFVDASQAVGQVPVDAGELGSDVLVFPTRKWLRGPRGIAVLCLSPRALAQFETPALVDVFGGQVAPETVRCHSGMALKLEDGARRFQLYEHNPGLRMGALAAVRAAQRVGVGTIHAYTRALSVRLHDKLQEVPAISWIDRPDTGIVSITVDNLLCRDITIRMWSLGINVAAIGRRYAPLNPHGDRLGDVLRISAHIVTQSREIDVALDALEQIITP</sequence>
<name>A0A5E4VSH7_9BURK</name>
<dbReference type="Pfam" id="PF00266">
    <property type="entry name" value="Aminotran_5"/>
    <property type="match status" value="1"/>
</dbReference>